<protein>
    <submittedName>
        <fullName evidence="1">Uncharacterized protein</fullName>
    </submittedName>
</protein>
<reference evidence="1 2" key="1">
    <citation type="submission" date="2019-01" db="EMBL/GenBank/DDBJ databases">
        <authorList>
            <person name="Chen W.-M."/>
        </authorList>
    </citation>
    <scope>NUCLEOTIDE SEQUENCE [LARGE SCALE GENOMIC DNA]</scope>
    <source>
        <strain evidence="1 2">CCP-7</strain>
    </source>
</reference>
<comment type="caution">
    <text evidence="1">The sequence shown here is derived from an EMBL/GenBank/DDBJ whole genome shotgun (WGS) entry which is preliminary data.</text>
</comment>
<name>A0A437M6F0_9SPHN</name>
<organism evidence="1 2">
    <name type="scientific">Sphingomonas crocodyli</name>
    <dbReference type="NCBI Taxonomy" id="1979270"/>
    <lineage>
        <taxon>Bacteria</taxon>
        <taxon>Pseudomonadati</taxon>
        <taxon>Pseudomonadota</taxon>
        <taxon>Alphaproteobacteria</taxon>
        <taxon>Sphingomonadales</taxon>
        <taxon>Sphingomonadaceae</taxon>
        <taxon>Sphingomonas</taxon>
    </lineage>
</organism>
<evidence type="ECO:0000313" key="1">
    <source>
        <dbReference type="EMBL" id="RVT93135.1"/>
    </source>
</evidence>
<dbReference type="AlphaFoldDB" id="A0A437M6F0"/>
<keyword evidence="2" id="KW-1185">Reference proteome</keyword>
<proteinExistence type="predicted"/>
<accession>A0A437M6F0</accession>
<dbReference type="RefSeq" id="WP_127741438.1">
    <property type="nucleotide sequence ID" value="NZ_SACN01000001.1"/>
</dbReference>
<evidence type="ECO:0000313" key="2">
    <source>
        <dbReference type="Proteomes" id="UP000282971"/>
    </source>
</evidence>
<gene>
    <name evidence="1" type="ORF">EOD43_04365</name>
</gene>
<dbReference type="EMBL" id="SACN01000001">
    <property type="protein sequence ID" value="RVT93135.1"/>
    <property type="molecule type" value="Genomic_DNA"/>
</dbReference>
<sequence>MILFITAQDAATSDNFIVAGHLMATAATALCGPTATRAPLLAALEANGDQPFLAFSHGEPREIRGHDDNLGIGEGDIALLINRRTYAHACHTGESLGPLVAGAGGIWFGYAGPVNALPSDPDTINLFREIVDFIAQHFPECDSPALAQAFMDDLSALTDVGFDTVCATASLEQLHTFRDISRRLRIWLPGVPEPIKHPEAFGDPVL</sequence>
<dbReference type="Proteomes" id="UP000282971">
    <property type="component" value="Unassembled WGS sequence"/>
</dbReference>